<dbReference type="EMBL" id="CP040710">
    <property type="protein sequence ID" value="QCW98778.1"/>
    <property type="molecule type" value="Genomic_DNA"/>
</dbReference>
<feature type="transmembrane region" description="Helical" evidence="8">
    <location>
        <begin position="6"/>
        <end position="21"/>
    </location>
</feature>
<keyword evidence="3 7" id="KW-1003">Cell membrane</keyword>
<feature type="transmembrane region" description="Helical" evidence="8">
    <location>
        <begin position="444"/>
        <end position="463"/>
    </location>
</feature>
<evidence type="ECO:0000256" key="3">
    <source>
        <dbReference type="ARBA" id="ARBA00022475"/>
    </source>
</evidence>
<reference evidence="9 10" key="1">
    <citation type="submission" date="2019-05" db="EMBL/GenBank/DDBJ databases">
        <title>Genome sequencing of F202Z8.</title>
        <authorList>
            <person name="Kwon Y.M."/>
        </authorList>
    </citation>
    <scope>NUCLEOTIDE SEQUENCE [LARGE SCALE GENOMIC DNA]</scope>
    <source>
        <strain evidence="9 10">F202Z8</strain>
    </source>
</reference>
<keyword evidence="10" id="KW-1185">Reference proteome</keyword>
<name>A0A5B7SMY9_9FLAO</name>
<protein>
    <submittedName>
        <fullName evidence="9">MBOAT family protein</fullName>
    </submittedName>
</protein>
<dbReference type="InterPro" id="IPR051085">
    <property type="entry name" value="MB_O-acyltransferase"/>
</dbReference>
<dbReference type="PANTHER" id="PTHR13285:SF18">
    <property type="entry name" value="PROTEIN-CYSTEINE N-PALMITOYLTRANSFERASE RASP"/>
    <property type="match status" value="1"/>
</dbReference>
<feature type="transmembrane region" description="Helical" evidence="8">
    <location>
        <begin position="401"/>
        <end position="423"/>
    </location>
</feature>
<keyword evidence="6 7" id="KW-0472">Membrane</keyword>
<dbReference type="GO" id="GO:0042121">
    <property type="term" value="P:alginic acid biosynthetic process"/>
    <property type="evidence" value="ECO:0007669"/>
    <property type="project" value="InterPro"/>
</dbReference>
<evidence type="ECO:0000256" key="1">
    <source>
        <dbReference type="ARBA" id="ARBA00004651"/>
    </source>
</evidence>
<feature type="transmembrane region" description="Helical" evidence="8">
    <location>
        <begin position="331"/>
        <end position="349"/>
    </location>
</feature>
<evidence type="ECO:0000256" key="7">
    <source>
        <dbReference type="PIRNR" id="PIRNR016636"/>
    </source>
</evidence>
<keyword evidence="7" id="KW-0808">Transferase</keyword>
<dbReference type="Proteomes" id="UP000310017">
    <property type="component" value="Chromosome"/>
</dbReference>
<evidence type="ECO:0000256" key="4">
    <source>
        <dbReference type="ARBA" id="ARBA00022692"/>
    </source>
</evidence>
<comment type="subcellular location">
    <subcellularLocation>
        <location evidence="1">Cell membrane</location>
        <topology evidence="1">Multi-pass membrane protein</topology>
    </subcellularLocation>
</comment>
<evidence type="ECO:0000313" key="10">
    <source>
        <dbReference type="Proteomes" id="UP000310017"/>
    </source>
</evidence>
<organism evidence="9 10">
    <name type="scientific">Aggregatimonas sangjinii</name>
    <dbReference type="NCBI Taxonomy" id="2583587"/>
    <lineage>
        <taxon>Bacteria</taxon>
        <taxon>Pseudomonadati</taxon>
        <taxon>Bacteroidota</taxon>
        <taxon>Flavobacteriia</taxon>
        <taxon>Flavobacteriales</taxon>
        <taxon>Flavobacteriaceae</taxon>
        <taxon>Aggregatimonas</taxon>
    </lineage>
</organism>
<dbReference type="PANTHER" id="PTHR13285">
    <property type="entry name" value="ACYLTRANSFERASE"/>
    <property type="match status" value="1"/>
</dbReference>
<dbReference type="PIRSF" id="PIRSF500217">
    <property type="entry name" value="AlgI"/>
    <property type="match status" value="1"/>
</dbReference>
<accession>A0A5B7SMY9</accession>
<dbReference type="AlphaFoldDB" id="A0A5B7SMY9"/>
<keyword evidence="7" id="KW-0012">Acyltransferase</keyword>
<keyword evidence="4 8" id="KW-0812">Transmembrane</keyword>
<keyword evidence="5 8" id="KW-1133">Transmembrane helix</keyword>
<feature type="transmembrane region" description="Helical" evidence="8">
    <location>
        <begin position="150"/>
        <end position="168"/>
    </location>
</feature>
<evidence type="ECO:0000256" key="8">
    <source>
        <dbReference type="SAM" id="Phobius"/>
    </source>
</evidence>
<evidence type="ECO:0000256" key="6">
    <source>
        <dbReference type="ARBA" id="ARBA00023136"/>
    </source>
</evidence>
<evidence type="ECO:0000256" key="2">
    <source>
        <dbReference type="ARBA" id="ARBA00010323"/>
    </source>
</evidence>
<dbReference type="GO" id="GO:0005886">
    <property type="term" value="C:plasma membrane"/>
    <property type="evidence" value="ECO:0007669"/>
    <property type="project" value="UniProtKB-SubCell"/>
</dbReference>
<gene>
    <name evidence="9" type="ORF">FGM00_01090</name>
</gene>
<dbReference type="OrthoDB" id="9805788at2"/>
<dbReference type="InterPro" id="IPR024194">
    <property type="entry name" value="Ac/AlaTfrase_AlgI/DltB"/>
</dbReference>
<proteinExistence type="inferred from homology"/>
<dbReference type="Pfam" id="PF03062">
    <property type="entry name" value="MBOAT"/>
    <property type="match status" value="1"/>
</dbReference>
<feature type="transmembrane region" description="Helical" evidence="8">
    <location>
        <begin position="361"/>
        <end position="381"/>
    </location>
</feature>
<feature type="transmembrane region" description="Helical" evidence="8">
    <location>
        <begin position="308"/>
        <end position="325"/>
    </location>
</feature>
<dbReference type="PIRSF" id="PIRSF016636">
    <property type="entry name" value="AlgI_DltB"/>
    <property type="match status" value="1"/>
</dbReference>
<dbReference type="InterPro" id="IPR004299">
    <property type="entry name" value="MBOAT_fam"/>
</dbReference>
<dbReference type="GO" id="GO:0016746">
    <property type="term" value="F:acyltransferase activity"/>
    <property type="evidence" value="ECO:0007669"/>
    <property type="project" value="UniProtKB-KW"/>
</dbReference>
<sequence length="473" mass="55533">MLFNSFNFLLFFPAVCLLYYITNKKYKWLLLLVASYFFYMNWQPTYAILIFFSTIVTYLCAYKIEKTEKKWHKKKYLIASLIINLSILFLFKYYNFFNTSVFGLLQELGIRVQLPNFKYLLPVGISFYTFQAVGYTIDVYRGDIKHEKHFGVYALFVSFFPQLVAGPIERAKNLLPQFKTYKKFDYEKAVVGVKLMVWGFFMKLVVADRLAIYVNSVYGNVEYHSSISLLTATLFFAVQIYCDFAGYSNIAIGCAKVMGFDLMTNFRRPYFAQSCAEFWQRWHISLSTWFRDYVYIPLGGNQVSKNRNYINILITFVVSGLWHGANWTFVIWGALNGFYQIVFKIFRFNPGKKGRKERRPFTYLSNIILTFVLICFSWIFFRADSFSHAFEIIKRMVSELGPIFIGDNSSFVYGIFGILLLFLKDGFDEFLPEKKIFFSSSYRSVRTLSYAVVVILIMMIGVFDGGQFIYFQF</sequence>
<comment type="similarity">
    <text evidence="2 7">Belongs to the membrane-bound acyltransferase family.</text>
</comment>
<evidence type="ECO:0000313" key="9">
    <source>
        <dbReference type="EMBL" id="QCW98778.1"/>
    </source>
</evidence>
<evidence type="ECO:0000256" key="5">
    <source>
        <dbReference type="ARBA" id="ARBA00022989"/>
    </source>
</evidence>
<feature type="transmembrane region" description="Helical" evidence="8">
    <location>
        <begin position="48"/>
        <end position="64"/>
    </location>
</feature>
<feature type="transmembrane region" description="Helical" evidence="8">
    <location>
        <begin position="188"/>
        <end position="206"/>
    </location>
</feature>
<feature type="transmembrane region" description="Helical" evidence="8">
    <location>
        <begin position="76"/>
        <end position="97"/>
    </location>
</feature>
<dbReference type="InterPro" id="IPR028362">
    <property type="entry name" value="AlgI"/>
</dbReference>
<dbReference type="KEGG" id="asag:FGM00_01090"/>